<dbReference type="AlphaFoldDB" id="A0A2T7UGE9"/>
<evidence type="ECO:0000313" key="2">
    <source>
        <dbReference type="Proteomes" id="UP000037507"/>
    </source>
</evidence>
<protein>
    <recommendedName>
        <fullName evidence="3">Toxin-antitoxin system toxin component, PIN family</fullName>
    </recommendedName>
</protein>
<comment type="caution">
    <text evidence="1">The sequence shown here is derived from an EMBL/GenBank/DDBJ whole genome shotgun (WGS) entry which is preliminary data.</text>
</comment>
<accession>A0A2T7UGE9</accession>
<dbReference type="EMBL" id="LFYT02000004">
    <property type="protein sequence ID" value="PVE43732.1"/>
    <property type="molecule type" value="Genomic_DNA"/>
</dbReference>
<name>A0A2T7UGE9_9BURK</name>
<evidence type="ECO:0008006" key="3">
    <source>
        <dbReference type="Google" id="ProtNLM"/>
    </source>
</evidence>
<sequence>MTSLKRVIDTNNLISAALSSQGAPAKLVQWALAQHRLVFAQVAFKALLQAPEVPGLRVVSVHEALRALGQ</sequence>
<evidence type="ECO:0000313" key="1">
    <source>
        <dbReference type="EMBL" id="PVE43732.1"/>
    </source>
</evidence>
<dbReference type="OrthoDB" id="9792229at2"/>
<gene>
    <name evidence="1" type="ORF">H663_004435</name>
</gene>
<dbReference type="RefSeq" id="WP_053171219.1">
    <property type="nucleotide sequence ID" value="NZ_LFYT02000004.1"/>
</dbReference>
<reference evidence="1" key="1">
    <citation type="submission" date="2017-04" db="EMBL/GenBank/DDBJ databases">
        <title>Unexpected and diverse lifestyles within the genus Limnohabitans.</title>
        <authorList>
            <person name="Kasalicky V."/>
            <person name="Mehrshad M."/>
            <person name="Andrei S.-A."/>
            <person name="Salcher M."/>
            <person name="Kratochvilova H."/>
            <person name="Simek K."/>
            <person name="Ghai R."/>
        </authorList>
    </citation>
    <scope>NUCLEOTIDE SEQUENCE [LARGE SCALE GENOMIC DNA]</scope>
    <source>
        <strain evidence="1">II-D5</strain>
    </source>
</reference>
<dbReference type="Proteomes" id="UP000037507">
    <property type="component" value="Unassembled WGS sequence"/>
</dbReference>
<keyword evidence="2" id="KW-1185">Reference proteome</keyword>
<organism evidence="1 2">
    <name type="scientific">Limnohabitans planktonicus II-D5</name>
    <dbReference type="NCBI Taxonomy" id="1293045"/>
    <lineage>
        <taxon>Bacteria</taxon>
        <taxon>Pseudomonadati</taxon>
        <taxon>Pseudomonadota</taxon>
        <taxon>Betaproteobacteria</taxon>
        <taxon>Burkholderiales</taxon>
        <taxon>Comamonadaceae</taxon>
        <taxon>Limnohabitans</taxon>
    </lineage>
</organism>
<proteinExistence type="predicted"/>